<dbReference type="EMBL" id="MU277215">
    <property type="protein sequence ID" value="KAI0061036.1"/>
    <property type="molecule type" value="Genomic_DNA"/>
</dbReference>
<evidence type="ECO:0000313" key="1">
    <source>
        <dbReference type="EMBL" id="KAI0061036.1"/>
    </source>
</evidence>
<protein>
    <submittedName>
        <fullName evidence="1">Uncharacterized protein</fullName>
    </submittedName>
</protein>
<keyword evidence="2" id="KW-1185">Reference proteome</keyword>
<organism evidence="1 2">
    <name type="scientific">Artomyces pyxidatus</name>
    <dbReference type="NCBI Taxonomy" id="48021"/>
    <lineage>
        <taxon>Eukaryota</taxon>
        <taxon>Fungi</taxon>
        <taxon>Dikarya</taxon>
        <taxon>Basidiomycota</taxon>
        <taxon>Agaricomycotina</taxon>
        <taxon>Agaricomycetes</taxon>
        <taxon>Russulales</taxon>
        <taxon>Auriscalpiaceae</taxon>
        <taxon>Artomyces</taxon>
    </lineage>
</organism>
<reference evidence="1" key="1">
    <citation type="submission" date="2021-03" db="EMBL/GenBank/DDBJ databases">
        <authorList>
            <consortium name="DOE Joint Genome Institute"/>
            <person name="Ahrendt S."/>
            <person name="Looney B.P."/>
            <person name="Miyauchi S."/>
            <person name="Morin E."/>
            <person name="Drula E."/>
            <person name="Courty P.E."/>
            <person name="Chicoki N."/>
            <person name="Fauchery L."/>
            <person name="Kohler A."/>
            <person name="Kuo A."/>
            <person name="Labutti K."/>
            <person name="Pangilinan J."/>
            <person name="Lipzen A."/>
            <person name="Riley R."/>
            <person name="Andreopoulos W."/>
            <person name="He G."/>
            <person name="Johnson J."/>
            <person name="Barry K.W."/>
            <person name="Grigoriev I.V."/>
            <person name="Nagy L."/>
            <person name="Hibbett D."/>
            <person name="Henrissat B."/>
            <person name="Matheny P.B."/>
            <person name="Labbe J."/>
            <person name="Martin F."/>
        </authorList>
    </citation>
    <scope>NUCLEOTIDE SEQUENCE</scope>
    <source>
        <strain evidence="1">HHB10654</strain>
    </source>
</reference>
<name>A0ACB8SYW9_9AGAM</name>
<comment type="caution">
    <text evidence="1">The sequence shown here is derived from an EMBL/GenBank/DDBJ whole genome shotgun (WGS) entry which is preliminary data.</text>
</comment>
<gene>
    <name evidence="1" type="ORF">BV25DRAFT_1951402</name>
</gene>
<proteinExistence type="predicted"/>
<reference evidence="1" key="2">
    <citation type="journal article" date="2022" name="New Phytol.">
        <title>Evolutionary transition to the ectomycorrhizal habit in the genomes of a hyperdiverse lineage of mushroom-forming fungi.</title>
        <authorList>
            <person name="Looney B."/>
            <person name="Miyauchi S."/>
            <person name="Morin E."/>
            <person name="Drula E."/>
            <person name="Courty P.E."/>
            <person name="Kohler A."/>
            <person name="Kuo A."/>
            <person name="LaButti K."/>
            <person name="Pangilinan J."/>
            <person name="Lipzen A."/>
            <person name="Riley R."/>
            <person name="Andreopoulos W."/>
            <person name="He G."/>
            <person name="Johnson J."/>
            <person name="Nolan M."/>
            <person name="Tritt A."/>
            <person name="Barry K.W."/>
            <person name="Grigoriev I.V."/>
            <person name="Nagy L.G."/>
            <person name="Hibbett D."/>
            <person name="Henrissat B."/>
            <person name="Matheny P.B."/>
            <person name="Labbe J."/>
            <person name="Martin F.M."/>
        </authorList>
    </citation>
    <scope>NUCLEOTIDE SEQUENCE</scope>
    <source>
        <strain evidence="1">HHB10654</strain>
    </source>
</reference>
<dbReference type="Proteomes" id="UP000814140">
    <property type="component" value="Unassembled WGS sequence"/>
</dbReference>
<evidence type="ECO:0000313" key="2">
    <source>
        <dbReference type="Proteomes" id="UP000814140"/>
    </source>
</evidence>
<sequence length="296" mass="33070">MAAKKNTKLPSTKKQISKPAAAALQATSSQPAITALLKVKKSVSSQRTSKPAVAPANTKPAQIKTAVKTSSASSKPVTVTPSPTLALEETQKPDRQPEETWPKSRIIASTTITASDCRVLYRLNANDLAPLKFTIEPSPNDRPRPMHLYTELEVERTAWRKHGGPAGWQWYLNKLRATYRKKHPEGVFPEPRGRNTKPCTTCGKRIWDTAAGFYSKTPLCFLCQMNAGGIPVEDESSCDHGDDPFGLFTCCDHRNYGDNDDYVEDEDEDEDMEYDENYYERDPSDEEDEDQGDHDN</sequence>
<accession>A0ACB8SYW9</accession>